<comment type="caution">
    <text evidence="2">The sequence shown here is derived from an EMBL/GenBank/DDBJ whole genome shotgun (WGS) entry which is preliminary data.</text>
</comment>
<dbReference type="Pfam" id="PF03564">
    <property type="entry name" value="DUF1759"/>
    <property type="match status" value="2"/>
</dbReference>
<organism evidence="2 3">
    <name type="scientific">Araneus ventricosus</name>
    <name type="common">Orbweaver spider</name>
    <name type="synonym">Epeira ventricosa</name>
    <dbReference type="NCBI Taxonomy" id="182803"/>
    <lineage>
        <taxon>Eukaryota</taxon>
        <taxon>Metazoa</taxon>
        <taxon>Ecdysozoa</taxon>
        <taxon>Arthropoda</taxon>
        <taxon>Chelicerata</taxon>
        <taxon>Arachnida</taxon>
        <taxon>Araneae</taxon>
        <taxon>Araneomorphae</taxon>
        <taxon>Entelegynae</taxon>
        <taxon>Araneoidea</taxon>
        <taxon>Araneidae</taxon>
        <taxon>Araneus</taxon>
    </lineage>
</organism>
<dbReference type="InterPro" id="IPR043128">
    <property type="entry name" value="Rev_trsase/Diguanyl_cyclase"/>
</dbReference>
<dbReference type="Pfam" id="PF05380">
    <property type="entry name" value="Peptidase_A17"/>
    <property type="match status" value="2"/>
</dbReference>
<evidence type="ECO:0000313" key="2">
    <source>
        <dbReference type="EMBL" id="GBO25058.1"/>
    </source>
</evidence>
<dbReference type="OrthoDB" id="6563463at2759"/>
<dbReference type="InterPro" id="IPR001584">
    <property type="entry name" value="Integrase_cat-core"/>
</dbReference>
<dbReference type="SUPFAM" id="SSF53098">
    <property type="entry name" value="Ribonuclease H-like"/>
    <property type="match status" value="2"/>
</dbReference>
<dbReference type="GO" id="GO:0015074">
    <property type="term" value="P:DNA integration"/>
    <property type="evidence" value="ECO:0007669"/>
    <property type="project" value="InterPro"/>
</dbReference>
<dbReference type="InterPro" id="IPR036397">
    <property type="entry name" value="RNaseH_sf"/>
</dbReference>
<dbReference type="GO" id="GO:0042575">
    <property type="term" value="C:DNA polymerase complex"/>
    <property type="evidence" value="ECO:0007669"/>
    <property type="project" value="UniProtKB-ARBA"/>
</dbReference>
<dbReference type="PANTHER" id="PTHR47331">
    <property type="entry name" value="PHD-TYPE DOMAIN-CONTAINING PROTEIN"/>
    <property type="match status" value="1"/>
</dbReference>
<reference evidence="2 3" key="1">
    <citation type="journal article" date="2019" name="Sci. Rep.">
        <title>Orb-weaving spider Araneus ventricosus genome elucidates the spidroin gene catalogue.</title>
        <authorList>
            <person name="Kono N."/>
            <person name="Nakamura H."/>
            <person name="Ohtoshi R."/>
            <person name="Moran D.A.P."/>
            <person name="Shinohara A."/>
            <person name="Yoshida Y."/>
            <person name="Fujiwara M."/>
            <person name="Mori M."/>
            <person name="Tomita M."/>
            <person name="Arakawa K."/>
        </authorList>
    </citation>
    <scope>NUCLEOTIDE SEQUENCE [LARGE SCALE GENOMIC DNA]</scope>
</reference>
<proteinExistence type="predicted"/>
<sequence>MDKQSKLLTAKDLNRMRERVKLKLINIKKFIDSCENKITDKIQIVITAQQKLNGVKVLEEELETLFKQYLDIEEDEKSSNKSDEEMLELLEERDEIEVSLKCLLSKYNANEVAMIENKSNHDSDLKSYIDHIELKSKLPEIPLPIFYGKIEEFSNFKNQFVSLISDNKDLTNDQKLFYLKAALRGEAKLIETSDDTFESLFSALEERFENKRAVVDIHIQNMLKIEKLNFESSKGLRNITDTINKSLRALKSFKLDCNNLTNAILVNIILERLDKDTRKAYELSIQTKEIPSLNELLKFLESRAMVLDQLGNTPSNSKFKKEFQGSAYKSKNFFVNSNKGNHVIKKCILCKTDHPLHKCYEFLKLSIAKRIEFIEKHQLCKNCLKMHNAPCKSTFLCRECHKSGHNSLIHLDSKNQSSITPSNITQSNANFVPLESNTSHNVNSERYASSEAQSMTNVGATLTSNTKVSSNILCTAQFLIENEYGQKIKIKAILDSGSYVNILTAEVANSLGVKKERINSTISGISGGEFLVKNKITTNIFNDSNDFSRTVSFFILPKITDLTPSNEIDISKINFPSEIKLADNTFNIPSKIHALLGCELFFELLKTEKFRSYDNSLLLQNSVFGYLVTGTLKGTDSYFFSGLILEKDNLENSVKDFFKIESFPGDSTCDLDESKTFEKQYCEEHFLSTHKRDETGRYIVKLPIIEGKRSALGDSKEIAERRLNLLWKRLDKNKTMATQYKAFIDEYFQLNHMERILDSVDPKSSEYYIPHHAVFRPESTSTPLRVVFDASANSSNGVSLNSILLNGGTVQQELFSTISRFRTYKYAFSADIQKMYRQILVDESDRDLQKILWKPNQFAPVETYRLRTVTYGTTCAPFLATRALKALAEEEQSEFPQAAATLLADVYVDDILSGSNNLEETKALQHQLIQLLKKGGMELHKWVSNHPELLYDNKNLDYVFPSDSNSVKTLGMQWRPTSDIFTFQVTVKLKDNFSKREVLSNIARLFDPLGLIGPVITSAKIFLQRLWLQKLNWNDTVPPNDLNDWLKFLKDLPAVNKLEIPRCAIITNPVAIDLHCFCDASDKAYGAVLYLCSKNESGEVQTNILCSKSRVCPIKATTTPRLELSAASLLLARLVSKVISIIQVQIHHIYMWSDSTIALAWIKTPHEKLKTYVSNRVKTINTLCPNFDWRHVNSADNPADLISRGTSATNLVNNSLWFHGPTFIKSEISLPVDTIELNNNEFLNEVKTSCASVLICNSSNDFISDILNLSNSFTKLCRIVSYIFRFIHNLKNPTERKKGKLNISEIKEASNFMVKQVQLSAFSEEIKGLSKGLDIKQSKIKNLAPFLDEDNILRVGGRLQKTRLTQDEKHPKLLPAKHRLTKIIMESFHKRYLHVGPQTLLHLVRQEFWPVGGRNLARKIVNECIICFKNKPVSCNQLLGNLPAERVTPSPTFSNCGIDFCGPFLIKYKGQRKGTFQKVYIAVFICFATKAIHLEIVTDLTSNALIATLKRFFARRGKCTCIFSDNAGNFVGTNSELKRLQKLMSNPDDKLTNYLTTESINWKFIPPRSPNFGGLWESGVKSFKYHLKRAVGSVKLTFEEFLTLTAEIEGILNSRPIVPLSTDPHDYTALTPGHFLIGRPITSIAEPQLIEKSDNYLSRWQKITKLLQQVWKNWKRDYLNNLHLRNKWQFAKNNVSPNDMVILKDLDLPPYKWRLGRIQEIIKGSDGYVRVVIVKVSNGIVKRAQQKLNGVKVLEEELETLFKQYLDIEEDEKSSNKSDEEMLELLEERDEIEVSLKCLLSKYNANEVAMIENKSNHDSDLKSYIDHIELKSKLPEIPLPIFYGKIEEFSNFKNQFVSLISDNKDLTNDQKLFYLKAALRGEAKLIETSDDTFESLFSALEERFENKRAVVDIHIQNMLKIEKLNFESSKGLRNITDTINKSLRALKSFKLDCNNLTNAILVNIILERLDKDTRKAYELSIQTKEIPSLNELLKFLESRAMVLDQLGNTPSNSKFKKEFQGSAYKSKNFFVNSNKGNHVIKKCILCKTDHPLHKCYEFLKLSIAKRIEFIEKHQLCKNCLKMHNAPCKSTFLCRECHKSGHNSLIHLDSKNQSSITPSNITQSNANFVPLESNTSHNVNSERYASSEAQSMTNVGATLTSNTKVSSNILCTAQFLIENEYGQKIKIKAILDSGSYVNILTAEVANSLGVKKERINSTISGISGGEFLVKNKITTNIFNDSNDFSRTVSFFILPKITDLTPSNEIDISKINFPSEIKLADNTFNIPSKIHALLGCELFFELLKTEKFRSYDNSLLLQNSVFGYLVTGTLKGTDSYFFSGLILEKDNLENSVKDFFKIESFPGDSTCDLDESKTFEKQYCEEHFLSTHKRDETGRYIVKLPIIEGKRSALGDSKEIAERRLNLLWKRLDKNKTMATQYKAFIDEYFQLNHMERILDSVDPKSSEYYIPHHAVFRPESTSTPLRVVFDASANSSNGVSLNSILLNGGTVQQELFSTISRFRTYKYAFSADIQKMYRQILVDESDRDLQKILWKPNQFAPVETYRLRTVTYGTTCAPFLATRALKALAEEEQSEFPQAAATLLADVYVDDILSGSNNLEETKALQHQLIQLLKKGGMELHKWVSNHPELLYDNKNLDYVFPSDSNSVKTLGMQWRPTSDIFTFQVTVKLKDNFSKREVLSNIARLFDPLGLIGPVITSAKIFLQRLWLQKLNWNDTVPPNDLNDWLKFLKDLPAVNKLEIPRCAIITNPVAIDLHCFCDASDKAYGAVLYLCSKNESGEVQTNILCSKSRVCPIKATTTPRLELSAASLLLARLVSKVISIIQVQIHHIYMWSDSTIALAWIKTPHEKLKTYVSNRVKTINTLCPNFDWRHVNSADNPADLISRGTSATNLVNNSLWFHGPTFIKSEISLPVDTIELNNNEFLNEVKTSCASVLICNSSNDFISDILNLSNSFTKLCRIVSYIFRFIHNLKNPTERKKGKLNISEIKEASNFMVKQVQLSAFSEEIKGLSKGLDIKQSKIKNLAPFLDEDNILRVGGRLQKTRLTQDEKHPKLLPAKHRLTKIIMESFHKRYLHVGPQTLLHLVRQEFWPVGGRNLARKIVNECIICFKNKPVSCNQLLGNLPAERVTPSPTFSNCGIDFCGPFLIKYKGQRKGTFQKVYIAVFICFATKAIHLEIVTDLTSNALIATLKRFFARRGKCTCIFSDNAGNFVGTNSELKRLQKLMSNPDDKLTNYLTTESINWKFIPPRSPNFGGLWESGVKSFKYHLKRAVGSVKLTFEEFLTLTAEIEGILNSRPIVPLSTDPHDYTALTPGHFLIGRPITSIAEPQLIEKSDNYLSRWQKITKLLQQVWKNWKRDYLNNLHLRNKWQFAKNNVSPNDMVILKDLDLPPYKWRLGRIQEIIKGSDGYVRVVIVKVSNGIVKRGISQICLLPMN</sequence>
<protein>
    <recommendedName>
        <fullName evidence="1">Integrase catalytic domain-containing protein</fullName>
    </recommendedName>
</protein>
<dbReference type="Proteomes" id="UP000499080">
    <property type="component" value="Unassembled WGS sequence"/>
</dbReference>
<dbReference type="SUPFAM" id="SSF56672">
    <property type="entry name" value="DNA/RNA polymerases"/>
    <property type="match status" value="2"/>
</dbReference>
<dbReference type="Pfam" id="PF17921">
    <property type="entry name" value="Integrase_H2C2"/>
    <property type="match status" value="2"/>
</dbReference>
<dbReference type="CDD" id="cd01644">
    <property type="entry name" value="RT_pepA17"/>
    <property type="match status" value="2"/>
</dbReference>
<dbReference type="Gene3D" id="3.30.420.10">
    <property type="entry name" value="Ribonuclease H-like superfamily/Ribonuclease H"/>
    <property type="match status" value="2"/>
</dbReference>
<name>A0A4Y2VKV9_ARAVE</name>
<dbReference type="Gene3D" id="3.10.10.10">
    <property type="entry name" value="HIV Type 1 Reverse Transcriptase, subunit A, domain 1"/>
    <property type="match status" value="2"/>
</dbReference>
<dbReference type="InterPro" id="IPR041588">
    <property type="entry name" value="Integrase_H2C2"/>
</dbReference>
<accession>A0A4Y2VKV9</accession>
<dbReference type="GO" id="GO:0071897">
    <property type="term" value="P:DNA biosynthetic process"/>
    <property type="evidence" value="ECO:0007669"/>
    <property type="project" value="UniProtKB-ARBA"/>
</dbReference>
<dbReference type="Pfam" id="PF00078">
    <property type="entry name" value="RVT_1"/>
    <property type="match status" value="2"/>
</dbReference>
<dbReference type="InterPro" id="IPR008042">
    <property type="entry name" value="Retrotrans_Pao"/>
</dbReference>
<dbReference type="Gene3D" id="3.30.70.270">
    <property type="match status" value="2"/>
</dbReference>
<gene>
    <name evidence="2" type="ORF">AVEN_68680_1</name>
</gene>
<dbReference type="InterPro" id="IPR040676">
    <property type="entry name" value="DUF5641"/>
</dbReference>
<dbReference type="Pfam" id="PF18701">
    <property type="entry name" value="DUF5641"/>
    <property type="match status" value="2"/>
</dbReference>
<dbReference type="GO" id="GO:0003676">
    <property type="term" value="F:nucleic acid binding"/>
    <property type="evidence" value="ECO:0007669"/>
    <property type="project" value="InterPro"/>
</dbReference>
<dbReference type="InterPro" id="IPR012337">
    <property type="entry name" value="RNaseH-like_sf"/>
</dbReference>
<dbReference type="InterPro" id="IPR000477">
    <property type="entry name" value="RT_dom"/>
</dbReference>
<evidence type="ECO:0000259" key="1">
    <source>
        <dbReference type="PROSITE" id="PS50994"/>
    </source>
</evidence>
<feature type="domain" description="Integrase catalytic" evidence="1">
    <location>
        <begin position="1447"/>
        <end position="1640"/>
    </location>
</feature>
<keyword evidence="3" id="KW-1185">Reference proteome</keyword>
<evidence type="ECO:0000313" key="3">
    <source>
        <dbReference type="Proteomes" id="UP000499080"/>
    </source>
</evidence>
<dbReference type="PROSITE" id="PS50994">
    <property type="entry name" value="INTEGRASE"/>
    <property type="match status" value="2"/>
</dbReference>
<dbReference type="InterPro" id="IPR005312">
    <property type="entry name" value="DUF1759"/>
</dbReference>
<feature type="domain" description="Integrase catalytic" evidence="1">
    <location>
        <begin position="3143"/>
        <end position="3336"/>
    </location>
</feature>
<dbReference type="EMBL" id="BGPR01048040">
    <property type="protein sequence ID" value="GBO25058.1"/>
    <property type="molecule type" value="Genomic_DNA"/>
</dbReference>
<dbReference type="InterPro" id="IPR043502">
    <property type="entry name" value="DNA/RNA_pol_sf"/>
</dbReference>